<keyword evidence="1" id="KW-0067">ATP-binding</keyword>
<dbReference type="AlphaFoldDB" id="A0A0D2LRB2"/>
<dbReference type="GO" id="GO:0004672">
    <property type="term" value="F:protein kinase activity"/>
    <property type="evidence" value="ECO:0007669"/>
    <property type="project" value="InterPro"/>
</dbReference>
<evidence type="ECO:0000256" key="1">
    <source>
        <dbReference type="PROSITE-ProRule" id="PRU10141"/>
    </source>
</evidence>
<feature type="compositionally biased region" description="Polar residues" evidence="2">
    <location>
        <begin position="97"/>
        <end position="106"/>
    </location>
</feature>
<feature type="binding site" evidence="1">
    <location>
        <position position="244"/>
    </location>
    <ligand>
        <name>ATP</name>
        <dbReference type="ChEBI" id="CHEBI:30616"/>
    </ligand>
</feature>
<feature type="non-terminal residue" evidence="4">
    <location>
        <position position="244"/>
    </location>
</feature>
<dbReference type="RefSeq" id="XP_013891486.1">
    <property type="nucleotide sequence ID" value="XM_014036032.1"/>
</dbReference>
<keyword evidence="5" id="KW-1185">Reference proteome</keyword>
<dbReference type="GO" id="GO:0005524">
    <property type="term" value="F:ATP binding"/>
    <property type="evidence" value="ECO:0007669"/>
    <property type="project" value="UniProtKB-UniRule"/>
</dbReference>
<sequence length="244" mass="23740">VAADRRLPPAAVAAAAPASDGGAASASAAAGDPSTSLGTSPSASASAAAASAAASGGSSSDAARAAPAAPPPPRSPGAVGQTGAGAERGAGRDPWRSVQSAISSMQRQILDRRLAPPPLQQQQQQRGGDASSPLPGASAGAAAARRGPLPVAGAYAFDFDLGIAALQALPDAHHLPPAGGATPTENEHHLQRLPGPGGPRAAPAAPGAAQLGPPQALQLLDLIGRGTFSSVYKAVWRGRYVAVK</sequence>
<evidence type="ECO:0000256" key="2">
    <source>
        <dbReference type="SAM" id="MobiDB-lite"/>
    </source>
</evidence>
<dbReference type="InterPro" id="IPR011009">
    <property type="entry name" value="Kinase-like_dom_sf"/>
</dbReference>
<feature type="non-terminal residue" evidence="4">
    <location>
        <position position="1"/>
    </location>
</feature>
<reference evidence="4 5" key="1">
    <citation type="journal article" date="2013" name="BMC Genomics">
        <title>Reconstruction of the lipid metabolism for the microalga Monoraphidium neglectum from its genome sequence reveals characteristics suitable for biofuel production.</title>
        <authorList>
            <person name="Bogen C."/>
            <person name="Al-Dilaimi A."/>
            <person name="Albersmeier A."/>
            <person name="Wichmann J."/>
            <person name="Grundmann M."/>
            <person name="Rupp O."/>
            <person name="Lauersen K.J."/>
            <person name="Blifernez-Klassen O."/>
            <person name="Kalinowski J."/>
            <person name="Goesmann A."/>
            <person name="Mussgnug J.H."/>
            <person name="Kruse O."/>
        </authorList>
    </citation>
    <scope>NUCLEOTIDE SEQUENCE [LARGE SCALE GENOMIC DNA]</scope>
    <source>
        <strain evidence="4 5">SAG 48.87</strain>
    </source>
</reference>
<evidence type="ECO:0000313" key="5">
    <source>
        <dbReference type="Proteomes" id="UP000054498"/>
    </source>
</evidence>
<name>A0A0D2LRB2_9CHLO</name>
<organism evidence="4 5">
    <name type="scientific">Monoraphidium neglectum</name>
    <dbReference type="NCBI Taxonomy" id="145388"/>
    <lineage>
        <taxon>Eukaryota</taxon>
        <taxon>Viridiplantae</taxon>
        <taxon>Chlorophyta</taxon>
        <taxon>core chlorophytes</taxon>
        <taxon>Chlorophyceae</taxon>
        <taxon>CS clade</taxon>
        <taxon>Sphaeropleales</taxon>
        <taxon>Selenastraceae</taxon>
        <taxon>Monoraphidium</taxon>
    </lineage>
</organism>
<dbReference type="InterPro" id="IPR017441">
    <property type="entry name" value="Protein_kinase_ATP_BS"/>
</dbReference>
<feature type="compositionally biased region" description="Low complexity" evidence="2">
    <location>
        <begin position="40"/>
        <end position="67"/>
    </location>
</feature>
<feature type="region of interest" description="Disordered" evidence="2">
    <location>
        <begin position="174"/>
        <end position="209"/>
    </location>
</feature>
<dbReference type="Gene3D" id="3.30.200.20">
    <property type="entry name" value="Phosphorylase Kinase, domain 1"/>
    <property type="match status" value="1"/>
</dbReference>
<feature type="compositionally biased region" description="Low complexity" evidence="2">
    <location>
        <begin position="8"/>
        <end position="32"/>
    </location>
</feature>
<evidence type="ECO:0000259" key="3">
    <source>
        <dbReference type="PROSITE" id="PS50011"/>
    </source>
</evidence>
<gene>
    <name evidence="4" type="ORF">MNEG_15497</name>
</gene>
<dbReference type="KEGG" id="mng:MNEG_15497"/>
<dbReference type="EMBL" id="KK105600">
    <property type="protein sequence ID" value="KIY92466.1"/>
    <property type="molecule type" value="Genomic_DNA"/>
</dbReference>
<proteinExistence type="predicted"/>
<feature type="region of interest" description="Disordered" evidence="2">
    <location>
        <begin position="1"/>
        <end position="106"/>
    </location>
</feature>
<protein>
    <recommendedName>
        <fullName evidence="3">Protein kinase domain-containing protein</fullName>
    </recommendedName>
</protein>
<dbReference type="GeneID" id="25733164"/>
<accession>A0A0D2LRB2</accession>
<feature type="domain" description="Protein kinase" evidence="3">
    <location>
        <begin position="217"/>
        <end position="244"/>
    </location>
</feature>
<dbReference type="PROSITE" id="PS00107">
    <property type="entry name" value="PROTEIN_KINASE_ATP"/>
    <property type="match status" value="1"/>
</dbReference>
<keyword evidence="1" id="KW-0547">Nucleotide-binding</keyword>
<feature type="compositionally biased region" description="Low complexity" evidence="2">
    <location>
        <begin position="120"/>
        <end position="141"/>
    </location>
</feature>
<dbReference type="STRING" id="145388.A0A0D2LRB2"/>
<evidence type="ECO:0000313" key="4">
    <source>
        <dbReference type="EMBL" id="KIY92466.1"/>
    </source>
</evidence>
<dbReference type="PROSITE" id="PS50011">
    <property type="entry name" value="PROTEIN_KINASE_DOM"/>
    <property type="match status" value="1"/>
</dbReference>
<dbReference type="InterPro" id="IPR000719">
    <property type="entry name" value="Prot_kinase_dom"/>
</dbReference>
<dbReference type="Proteomes" id="UP000054498">
    <property type="component" value="Unassembled WGS sequence"/>
</dbReference>
<feature type="region of interest" description="Disordered" evidence="2">
    <location>
        <begin position="118"/>
        <end position="141"/>
    </location>
</feature>
<feature type="compositionally biased region" description="Low complexity" evidence="2">
    <location>
        <begin position="199"/>
        <end position="209"/>
    </location>
</feature>
<dbReference type="SUPFAM" id="SSF56112">
    <property type="entry name" value="Protein kinase-like (PK-like)"/>
    <property type="match status" value="1"/>
</dbReference>